<feature type="transmembrane region" description="Helical" evidence="1">
    <location>
        <begin position="42"/>
        <end position="60"/>
    </location>
</feature>
<proteinExistence type="predicted"/>
<reference evidence="3" key="1">
    <citation type="submission" date="2017-02" db="EMBL/GenBank/DDBJ databases">
        <authorList>
            <person name="Varghese N."/>
            <person name="Submissions S."/>
        </authorList>
    </citation>
    <scope>NUCLEOTIDE SEQUENCE [LARGE SCALE GENOMIC DNA]</scope>
    <source>
        <strain evidence="3">ATCC 27094</strain>
    </source>
</reference>
<dbReference type="STRING" id="225324.SAMN02745126_03980"/>
<gene>
    <name evidence="2" type="ORF">SAMN02745126_03980</name>
</gene>
<accession>A0A1T4RNB7</accession>
<dbReference type="EMBL" id="FUWJ01000005">
    <property type="protein sequence ID" value="SKA17505.1"/>
    <property type="molecule type" value="Genomic_DNA"/>
</dbReference>
<evidence type="ECO:0000256" key="1">
    <source>
        <dbReference type="SAM" id="Phobius"/>
    </source>
</evidence>
<dbReference type="Proteomes" id="UP000190092">
    <property type="component" value="Unassembled WGS sequence"/>
</dbReference>
<evidence type="ECO:0000313" key="3">
    <source>
        <dbReference type="Proteomes" id="UP000190092"/>
    </source>
</evidence>
<dbReference type="RefSeq" id="WP_085935650.1">
    <property type="nucleotide sequence ID" value="NZ_FUWJ01000005.1"/>
</dbReference>
<evidence type="ECO:0000313" key="2">
    <source>
        <dbReference type="EMBL" id="SKA17505.1"/>
    </source>
</evidence>
<organism evidence="2 3">
    <name type="scientific">Enhydrobacter aerosaccus</name>
    <dbReference type="NCBI Taxonomy" id="225324"/>
    <lineage>
        <taxon>Bacteria</taxon>
        <taxon>Pseudomonadati</taxon>
        <taxon>Pseudomonadota</taxon>
        <taxon>Alphaproteobacteria</taxon>
        <taxon>Hyphomicrobiales</taxon>
        <taxon>Enhydrobacter</taxon>
    </lineage>
</organism>
<keyword evidence="3" id="KW-1185">Reference proteome</keyword>
<keyword evidence="1" id="KW-0812">Transmembrane</keyword>
<keyword evidence="1" id="KW-0472">Membrane</keyword>
<keyword evidence="1" id="KW-1133">Transmembrane helix</keyword>
<sequence>MEKTDAAISAVITKLDALIANHAAQGIEVTLKAMWWHELFDLLNGLAYLALAFLAAYLVVKLWKEGTKADWDPDKVSGWLVGGLIVGGGATFISTIIGFACLASTSWVTLVDPRYGLALKLLRVVGL</sequence>
<name>A0A1T4RNB7_9HYPH</name>
<protein>
    <submittedName>
        <fullName evidence="2">Uncharacterized protein</fullName>
    </submittedName>
</protein>
<feature type="transmembrane region" description="Helical" evidence="1">
    <location>
        <begin position="80"/>
        <end position="110"/>
    </location>
</feature>
<dbReference type="AlphaFoldDB" id="A0A1T4RNB7"/>